<accession>A0ABN3QUJ5</accession>
<evidence type="ECO:0000313" key="11">
    <source>
        <dbReference type="Proteomes" id="UP001501447"/>
    </source>
</evidence>
<dbReference type="Pfam" id="PF00528">
    <property type="entry name" value="BPD_transp_1"/>
    <property type="match status" value="2"/>
</dbReference>
<dbReference type="InterPro" id="IPR035906">
    <property type="entry name" value="MetI-like_sf"/>
</dbReference>
<evidence type="ECO:0000256" key="2">
    <source>
        <dbReference type="ARBA" id="ARBA00022448"/>
    </source>
</evidence>
<keyword evidence="5 7" id="KW-1133">Transmembrane helix</keyword>
<organism evidence="10 11">
    <name type="scientific">Streptomyces axinellae</name>
    <dbReference type="NCBI Taxonomy" id="552788"/>
    <lineage>
        <taxon>Bacteria</taxon>
        <taxon>Bacillati</taxon>
        <taxon>Actinomycetota</taxon>
        <taxon>Actinomycetes</taxon>
        <taxon>Kitasatosporales</taxon>
        <taxon>Streptomycetaceae</taxon>
        <taxon>Streptomyces</taxon>
    </lineage>
</organism>
<feature type="transmembrane region" description="Helical" evidence="7">
    <location>
        <begin position="328"/>
        <end position="345"/>
    </location>
</feature>
<feature type="transmembrane region" description="Helical" evidence="7">
    <location>
        <begin position="497"/>
        <end position="520"/>
    </location>
</feature>
<sequence length="682" mass="71024">MSSPTLTKDEAARPAGPAAEPGHAPAPGTPDGPPSALARLMGNPKAVALAVAVLVVVISALVTGSGTWPHALTADVKSPLNDLDNWLVDNRETHWIFLYFLLHFSNAAEFSVDGITSLFDSMGYVGVTVIGTLIAWAAGGANLSARALRTGATALAVFAICGVLGLWEPTMETLSLMVVAVLSAAVLGFLLGLASGLSDRCERLLRPVFDTMQVMPAFAFLLPLLLMFGIGVPSALIATVIYAAPPIARLTALGLRTADPAALEASTSLGASAWQRLVTARLPLARRQMMLGLNQTIMMCLSMVVLASLIGGGGLGDEIYQALGGLKIGKALIAGIAVVLIAVLLDRTTAAAGERLDDVVKAGISRTMARLRLAVWGLIVVLVAVFAAIGSSLGDEEWPDGWTIDIANSLDTGINWITDHLGSGIPVLGGTITWAEGFTDYVLNPLRDGLLATPWWALALLVAVVGWIVGTWRAALTGVICLALIGWMRLWDVAMDTLSQVLAGLVLTVVVGVLAGILCARVERAERILRPVLDTMQTMPQFVYLIPVIALVGQNRTGGILAAVIYAAPAVIRITTQGLRHVDPAAMEASTSLGATGRQQLLGVQLPLARKSMLVALNQGVVLVLSMVVIAGLIGGGATGYMVVQGLSKGDLSQGFPAGVAIVCLGIMLDRLSQPTKGREGA</sequence>
<feature type="transmembrane region" description="Helical" evidence="7">
    <location>
        <begin position="147"/>
        <end position="167"/>
    </location>
</feature>
<dbReference type="Gene3D" id="1.10.3720.10">
    <property type="entry name" value="MetI-like"/>
    <property type="match status" value="2"/>
</dbReference>
<feature type="transmembrane region" description="Helical" evidence="7">
    <location>
        <begin position="296"/>
        <end position="316"/>
    </location>
</feature>
<feature type="domain" description="ABC transmembrane type-1" evidence="9">
    <location>
        <begin position="170"/>
        <end position="349"/>
    </location>
</feature>
<feature type="transmembrane region" description="Helical" evidence="7">
    <location>
        <begin position="46"/>
        <end position="68"/>
    </location>
</feature>
<dbReference type="PROSITE" id="PS50928">
    <property type="entry name" value="ABC_TM1"/>
    <property type="match status" value="2"/>
</dbReference>
<evidence type="ECO:0000313" key="10">
    <source>
        <dbReference type="EMBL" id="GAA2635684.1"/>
    </source>
</evidence>
<dbReference type="SUPFAM" id="SSF161098">
    <property type="entry name" value="MetI-like"/>
    <property type="match status" value="2"/>
</dbReference>
<feature type="transmembrane region" description="Helical" evidence="7">
    <location>
        <begin position="124"/>
        <end position="141"/>
    </location>
</feature>
<evidence type="ECO:0000256" key="7">
    <source>
        <dbReference type="RuleBase" id="RU363032"/>
    </source>
</evidence>
<feature type="transmembrane region" description="Helical" evidence="7">
    <location>
        <begin position="373"/>
        <end position="393"/>
    </location>
</feature>
<dbReference type="EMBL" id="BAAARJ010000025">
    <property type="protein sequence ID" value="GAA2635684.1"/>
    <property type="molecule type" value="Genomic_DNA"/>
</dbReference>
<feature type="transmembrane region" description="Helical" evidence="7">
    <location>
        <begin position="474"/>
        <end position="491"/>
    </location>
</feature>
<feature type="transmembrane region" description="Helical" evidence="7">
    <location>
        <begin position="450"/>
        <end position="469"/>
    </location>
</feature>
<name>A0ABN3QUJ5_9ACTN</name>
<evidence type="ECO:0000256" key="6">
    <source>
        <dbReference type="ARBA" id="ARBA00023136"/>
    </source>
</evidence>
<protein>
    <submittedName>
        <fullName evidence="10">ABC transporter permease subunit</fullName>
    </submittedName>
</protein>
<feature type="transmembrane region" description="Helical" evidence="7">
    <location>
        <begin position="217"/>
        <end position="244"/>
    </location>
</feature>
<feature type="transmembrane region" description="Helical" evidence="7">
    <location>
        <begin position="620"/>
        <end position="643"/>
    </location>
</feature>
<dbReference type="RefSeq" id="WP_344570210.1">
    <property type="nucleotide sequence ID" value="NZ_BAAARJ010000025.1"/>
</dbReference>
<dbReference type="CDD" id="cd06261">
    <property type="entry name" value="TM_PBP2"/>
    <property type="match status" value="2"/>
</dbReference>
<comment type="caution">
    <text evidence="10">The sequence shown here is derived from an EMBL/GenBank/DDBJ whole genome shotgun (WGS) entry which is preliminary data.</text>
</comment>
<comment type="similarity">
    <text evidence="7">Belongs to the binding-protein-dependent transport system permease family.</text>
</comment>
<gene>
    <name evidence="10" type="ORF">GCM10009863_60190</name>
</gene>
<keyword evidence="3" id="KW-1003">Cell membrane</keyword>
<dbReference type="PANTHER" id="PTHR47737:SF1">
    <property type="entry name" value="GLYCINE BETAINE_PROLINE BETAINE TRANSPORT SYSTEM PERMEASE PROTEIN PROW"/>
    <property type="match status" value="1"/>
</dbReference>
<keyword evidence="4 7" id="KW-0812">Transmembrane</keyword>
<comment type="subcellular location">
    <subcellularLocation>
        <location evidence="7">Cell membrane</location>
        <topology evidence="7">Multi-pass membrane protein</topology>
    </subcellularLocation>
    <subcellularLocation>
        <location evidence="1">Membrane</location>
        <topology evidence="1">Multi-pass membrane protein</topology>
    </subcellularLocation>
</comment>
<reference evidence="10 11" key="1">
    <citation type="journal article" date="2019" name="Int. J. Syst. Evol. Microbiol.">
        <title>The Global Catalogue of Microorganisms (GCM) 10K type strain sequencing project: providing services to taxonomists for standard genome sequencing and annotation.</title>
        <authorList>
            <consortium name="The Broad Institute Genomics Platform"/>
            <consortium name="The Broad Institute Genome Sequencing Center for Infectious Disease"/>
            <person name="Wu L."/>
            <person name="Ma J."/>
        </authorList>
    </citation>
    <scope>NUCLEOTIDE SEQUENCE [LARGE SCALE GENOMIC DNA]</scope>
    <source>
        <strain evidence="10 11">JCM 16373</strain>
    </source>
</reference>
<feature type="transmembrane region" description="Helical" evidence="7">
    <location>
        <begin position="655"/>
        <end position="672"/>
    </location>
</feature>
<evidence type="ECO:0000256" key="4">
    <source>
        <dbReference type="ARBA" id="ARBA00022692"/>
    </source>
</evidence>
<evidence type="ECO:0000256" key="8">
    <source>
        <dbReference type="SAM" id="MobiDB-lite"/>
    </source>
</evidence>
<dbReference type="Proteomes" id="UP001501447">
    <property type="component" value="Unassembled WGS sequence"/>
</dbReference>
<evidence type="ECO:0000259" key="9">
    <source>
        <dbReference type="PROSITE" id="PS50928"/>
    </source>
</evidence>
<dbReference type="PANTHER" id="PTHR47737">
    <property type="entry name" value="GLYCINE BETAINE/PROLINE BETAINE TRANSPORT SYSTEM PERMEASE PROTEIN PROW"/>
    <property type="match status" value="1"/>
</dbReference>
<feature type="region of interest" description="Disordered" evidence="8">
    <location>
        <begin position="1"/>
        <end position="35"/>
    </location>
</feature>
<feature type="compositionally biased region" description="Low complexity" evidence="8">
    <location>
        <begin position="13"/>
        <end position="26"/>
    </location>
</feature>
<evidence type="ECO:0000256" key="3">
    <source>
        <dbReference type="ARBA" id="ARBA00022475"/>
    </source>
</evidence>
<feature type="transmembrane region" description="Helical" evidence="7">
    <location>
        <begin position="174"/>
        <end position="197"/>
    </location>
</feature>
<keyword evidence="2 7" id="KW-0813">Transport</keyword>
<feature type="domain" description="ABC transmembrane type-1" evidence="9">
    <location>
        <begin position="494"/>
        <end position="673"/>
    </location>
</feature>
<dbReference type="InterPro" id="IPR000515">
    <property type="entry name" value="MetI-like"/>
</dbReference>
<evidence type="ECO:0000256" key="1">
    <source>
        <dbReference type="ARBA" id="ARBA00004141"/>
    </source>
</evidence>
<keyword evidence="11" id="KW-1185">Reference proteome</keyword>
<keyword evidence="6 7" id="KW-0472">Membrane</keyword>
<proteinExistence type="inferred from homology"/>
<evidence type="ECO:0000256" key="5">
    <source>
        <dbReference type="ARBA" id="ARBA00022989"/>
    </source>
</evidence>